<evidence type="ECO:0000313" key="1">
    <source>
        <dbReference type="EnsemblMetazoa" id="G20081.1:cds"/>
    </source>
</evidence>
<dbReference type="OrthoDB" id="5963255at2759"/>
<reference evidence="1" key="1">
    <citation type="submission" date="2022-08" db="UniProtKB">
        <authorList>
            <consortium name="EnsemblMetazoa"/>
        </authorList>
    </citation>
    <scope>IDENTIFICATION</scope>
    <source>
        <strain evidence="1">05x7-T-G4-1.051#20</strain>
    </source>
</reference>
<dbReference type="OMA" id="PSIMHRT"/>
<dbReference type="EnsemblMetazoa" id="G20081.1">
    <property type="protein sequence ID" value="G20081.1:cds"/>
    <property type="gene ID" value="G20081"/>
</dbReference>
<name>A0A8W8JM03_MAGGI</name>
<protein>
    <submittedName>
        <fullName evidence="1">Uncharacterized protein</fullName>
    </submittedName>
</protein>
<evidence type="ECO:0000313" key="2">
    <source>
        <dbReference type="Proteomes" id="UP000005408"/>
    </source>
</evidence>
<dbReference type="Proteomes" id="UP000005408">
    <property type="component" value="Unassembled WGS sequence"/>
</dbReference>
<dbReference type="AlphaFoldDB" id="A0A8W8JM03"/>
<keyword evidence="2" id="KW-1185">Reference proteome</keyword>
<proteinExistence type="predicted"/>
<organism evidence="1 2">
    <name type="scientific">Magallana gigas</name>
    <name type="common">Pacific oyster</name>
    <name type="synonym">Crassostrea gigas</name>
    <dbReference type="NCBI Taxonomy" id="29159"/>
    <lineage>
        <taxon>Eukaryota</taxon>
        <taxon>Metazoa</taxon>
        <taxon>Spiralia</taxon>
        <taxon>Lophotrochozoa</taxon>
        <taxon>Mollusca</taxon>
        <taxon>Bivalvia</taxon>
        <taxon>Autobranchia</taxon>
        <taxon>Pteriomorphia</taxon>
        <taxon>Ostreida</taxon>
        <taxon>Ostreoidea</taxon>
        <taxon>Ostreidae</taxon>
        <taxon>Magallana</taxon>
    </lineage>
</organism>
<accession>A0A8W8JM03</accession>
<sequence>MAASTPRKTCVLSDVCILCGFSFIQIEKTDGGEKIHKFFDIKLKLNKERVDNVKKITGLPDIDVATNAGVCKKCYRSVESILKTEEKNQITKQIFREIAETTMKSHMLQLPSPRRKSISKRMLRSPSMPSSKKQTLVNLSYRKLVQIAPFKDLTNTTEWQKTELSLPVTCPPEYSASTNIPIAPKEKQG</sequence>